<evidence type="ECO:0000259" key="3">
    <source>
        <dbReference type="Pfam" id="PF01408"/>
    </source>
</evidence>
<proteinExistence type="inferred from homology"/>
<dbReference type="EMBL" id="QSJP01000037">
    <property type="protein sequence ID" value="RHD80661.1"/>
    <property type="molecule type" value="Genomic_DNA"/>
</dbReference>
<evidence type="ECO:0000256" key="2">
    <source>
        <dbReference type="ARBA" id="ARBA00023002"/>
    </source>
</evidence>
<evidence type="ECO:0000259" key="4">
    <source>
        <dbReference type="Pfam" id="PF22725"/>
    </source>
</evidence>
<evidence type="ECO:0000313" key="5">
    <source>
        <dbReference type="EMBL" id="RHD80661.1"/>
    </source>
</evidence>
<evidence type="ECO:0000313" key="6">
    <source>
        <dbReference type="Proteomes" id="UP000284785"/>
    </source>
</evidence>
<reference evidence="5 6" key="1">
    <citation type="submission" date="2018-08" db="EMBL/GenBank/DDBJ databases">
        <title>A genome reference for cultivated species of the human gut microbiota.</title>
        <authorList>
            <person name="Zou Y."/>
            <person name="Xue W."/>
            <person name="Luo G."/>
        </authorList>
    </citation>
    <scope>NUCLEOTIDE SEQUENCE [LARGE SCALE GENOMIC DNA]</scope>
    <source>
        <strain evidence="5 6">AM30-26</strain>
    </source>
</reference>
<dbReference type="AlphaFoldDB" id="A0A414H9W5"/>
<dbReference type="PANTHER" id="PTHR22604">
    <property type="entry name" value="OXIDOREDUCTASES"/>
    <property type="match status" value="1"/>
</dbReference>
<dbReference type="GO" id="GO:0016491">
    <property type="term" value="F:oxidoreductase activity"/>
    <property type="evidence" value="ECO:0007669"/>
    <property type="project" value="UniProtKB-KW"/>
</dbReference>
<feature type="domain" description="GFO/IDH/MocA-like oxidoreductase" evidence="4">
    <location>
        <begin position="155"/>
        <end position="269"/>
    </location>
</feature>
<dbReference type="RefSeq" id="WP_070750272.1">
    <property type="nucleotide sequence ID" value="NZ_CABJDH010000032.1"/>
</dbReference>
<keyword evidence="2" id="KW-0560">Oxidoreductase</keyword>
<gene>
    <name evidence="5" type="ORF">DW780_26000</name>
</gene>
<organism evidence="5 6">
    <name type="scientific">Bacteroides thetaiotaomicron</name>
    <dbReference type="NCBI Taxonomy" id="818"/>
    <lineage>
        <taxon>Bacteria</taxon>
        <taxon>Pseudomonadati</taxon>
        <taxon>Bacteroidota</taxon>
        <taxon>Bacteroidia</taxon>
        <taxon>Bacteroidales</taxon>
        <taxon>Bacteroidaceae</taxon>
        <taxon>Bacteroides</taxon>
    </lineage>
</organism>
<dbReference type="InterPro" id="IPR036291">
    <property type="entry name" value="NAD(P)-bd_dom_sf"/>
</dbReference>
<dbReference type="GO" id="GO:0000166">
    <property type="term" value="F:nucleotide binding"/>
    <property type="evidence" value="ECO:0007669"/>
    <property type="project" value="InterPro"/>
</dbReference>
<dbReference type="Pfam" id="PF01408">
    <property type="entry name" value="GFO_IDH_MocA"/>
    <property type="match status" value="1"/>
</dbReference>
<comment type="caution">
    <text evidence="5">The sequence shown here is derived from an EMBL/GenBank/DDBJ whole genome shotgun (WGS) entry which is preliminary data.</text>
</comment>
<comment type="similarity">
    <text evidence="1">Belongs to the Gfo/Idh/MocA family.</text>
</comment>
<dbReference type="SUPFAM" id="SSF55347">
    <property type="entry name" value="Glyceraldehyde-3-phosphate dehydrogenase-like, C-terminal domain"/>
    <property type="match status" value="1"/>
</dbReference>
<dbReference type="PANTHER" id="PTHR22604:SF105">
    <property type="entry name" value="TRANS-1,2-DIHYDROBENZENE-1,2-DIOL DEHYDROGENASE"/>
    <property type="match status" value="1"/>
</dbReference>
<dbReference type="Gene3D" id="3.40.50.720">
    <property type="entry name" value="NAD(P)-binding Rossmann-like Domain"/>
    <property type="match status" value="1"/>
</dbReference>
<dbReference type="Gene3D" id="3.30.360.10">
    <property type="entry name" value="Dihydrodipicolinate Reductase, domain 2"/>
    <property type="match status" value="1"/>
</dbReference>
<evidence type="ECO:0000256" key="1">
    <source>
        <dbReference type="ARBA" id="ARBA00010928"/>
    </source>
</evidence>
<name>A0A414H9W5_BACT4</name>
<dbReference type="Proteomes" id="UP000284785">
    <property type="component" value="Unassembled WGS sequence"/>
</dbReference>
<dbReference type="InterPro" id="IPR055170">
    <property type="entry name" value="GFO_IDH_MocA-like_dom"/>
</dbReference>
<protein>
    <submittedName>
        <fullName evidence="5">Gfo/Idh/MocA family oxidoreductase</fullName>
    </submittedName>
</protein>
<dbReference type="SUPFAM" id="SSF51735">
    <property type="entry name" value="NAD(P)-binding Rossmann-fold domains"/>
    <property type="match status" value="1"/>
</dbReference>
<sequence>MIRIGIICPSEIALRRFIPALQQAGDCIKFAAIGIASSEEWFGNIESISQEQIDEQQSRERAKAQVFVDQYGGEIVVGYENLVSADAIDAVYIPLPPALHHKWAKKAIEVGKHVFVEKPSTTSLADTEDLIEMASQKGLALHENYMFIYHSQLEEINNIVNSGEIGDVRLYRISFGFPRRAANDFRYNKNLGGGALLDAGGYCMKYANYLLGGDAHVTTAQANYIDEFEVDMYGSASMCNNKGQVAQIAFGMDNDYRCDIEIWGSIGTITSGRILTAPAGFVSSYTVKKNQDIETRSLTADDAFLKSIQRFVDCVNDNVVRIDEYELLKKQEQLLEEFKKYASNK</sequence>
<feature type="domain" description="Gfo/Idh/MocA-like oxidoreductase N-terminal" evidence="3">
    <location>
        <begin position="44"/>
        <end position="145"/>
    </location>
</feature>
<dbReference type="InterPro" id="IPR000683">
    <property type="entry name" value="Gfo/Idh/MocA-like_OxRdtase_N"/>
</dbReference>
<dbReference type="Pfam" id="PF22725">
    <property type="entry name" value="GFO_IDH_MocA_C3"/>
    <property type="match status" value="1"/>
</dbReference>
<accession>A0A414H9W5</accession>
<dbReference type="InterPro" id="IPR050984">
    <property type="entry name" value="Gfo/Idh/MocA_domain"/>
</dbReference>